<dbReference type="OrthoDB" id="408683at2759"/>
<evidence type="ECO:0000256" key="1">
    <source>
        <dbReference type="ARBA" id="ARBA00005736"/>
    </source>
</evidence>
<dbReference type="AlphaFoldDB" id="A0A371DLN9"/>
<feature type="region of interest" description="Disordered" evidence="3">
    <location>
        <begin position="1"/>
        <end position="69"/>
    </location>
</feature>
<dbReference type="PANTHER" id="PTHR21027">
    <property type="entry name" value="TRNA-SPLICING ENDONUCLEASE SUBUNIT SEN54"/>
    <property type="match status" value="1"/>
</dbReference>
<evidence type="ECO:0000313" key="5">
    <source>
        <dbReference type="EMBL" id="RDX53448.1"/>
    </source>
</evidence>
<comment type="similarity">
    <text evidence="1">Belongs to the SEN54 family.</text>
</comment>
<feature type="compositionally biased region" description="Low complexity" evidence="3">
    <location>
        <begin position="374"/>
        <end position="392"/>
    </location>
</feature>
<keyword evidence="2" id="KW-0819">tRNA processing</keyword>
<dbReference type="STRING" id="139420.A0A371DLN9"/>
<reference evidence="5 6" key="1">
    <citation type="journal article" date="2018" name="Biotechnol. Biofuels">
        <title>Integrative visual omics of the white-rot fungus Polyporus brumalis exposes the biotechnological potential of its oxidative enzymes for delignifying raw plant biomass.</title>
        <authorList>
            <person name="Miyauchi S."/>
            <person name="Rancon A."/>
            <person name="Drula E."/>
            <person name="Hage H."/>
            <person name="Chaduli D."/>
            <person name="Favel A."/>
            <person name="Grisel S."/>
            <person name="Henrissat B."/>
            <person name="Herpoel-Gimbert I."/>
            <person name="Ruiz-Duenas F.J."/>
            <person name="Chevret D."/>
            <person name="Hainaut M."/>
            <person name="Lin J."/>
            <person name="Wang M."/>
            <person name="Pangilinan J."/>
            <person name="Lipzen A."/>
            <person name="Lesage-Meessen L."/>
            <person name="Navarro D."/>
            <person name="Riley R."/>
            <person name="Grigoriev I.V."/>
            <person name="Zhou S."/>
            <person name="Raouche S."/>
            <person name="Rosso M.N."/>
        </authorList>
    </citation>
    <scope>NUCLEOTIDE SEQUENCE [LARGE SCALE GENOMIC DNA]</scope>
    <source>
        <strain evidence="5 6">BRFM 1820</strain>
    </source>
</reference>
<name>A0A371DLN9_9APHY</name>
<dbReference type="InterPro" id="IPR024337">
    <property type="entry name" value="tRNA_splic_suSen54"/>
</dbReference>
<evidence type="ECO:0000256" key="2">
    <source>
        <dbReference type="ARBA" id="ARBA00022694"/>
    </source>
</evidence>
<dbReference type="Pfam" id="PF12928">
    <property type="entry name" value="tRNA_int_end_N2"/>
    <property type="match status" value="1"/>
</dbReference>
<dbReference type="GO" id="GO:0000379">
    <property type="term" value="P:tRNA-type intron splice site recognition and cleavage"/>
    <property type="evidence" value="ECO:0007669"/>
    <property type="project" value="TreeGrafter"/>
</dbReference>
<dbReference type="EMBL" id="KZ857387">
    <property type="protein sequence ID" value="RDX53448.1"/>
    <property type="molecule type" value="Genomic_DNA"/>
</dbReference>
<proteinExistence type="inferred from homology"/>
<keyword evidence="6" id="KW-1185">Reference proteome</keyword>
<gene>
    <name evidence="5" type="ORF">OH76DRAFT_1343370</name>
</gene>
<feature type="compositionally biased region" description="Acidic residues" evidence="3">
    <location>
        <begin position="20"/>
        <end position="33"/>
    </location>
</feature>
<evidence type="ECO:0000259" key="4">
    <source>
        <dbReference type="Pfam" id="PF12928"/>
    </source>
</evidence>
<dbReference type="Proteomes" id="UP000256964">
    <property type="component" value="Unassembled WGS sequence"/>
</dbReference>
<dbReference type="PANTHER" id="PTHR21027:SF1">
    <property type="entry name" value="TRNA-SPLICING ENDONUCLEASE SUBUNIT SEN54"/>
    <property type="match status" value="1"/>
</dbReference>
<evidence type="ECO:0000256" key="3">
    <source>
        <dbReference type="SAM" id="MobiDB-lite"/>
    </source>
</evidence>
<organism evidence="5 6">
    <name type="scientific">Lentinus brumalis</name>
    <dbReference type="NCBI Taxonomy" id="2498619"/>
    <lineage>
        <taxon>Eukaryota</taxon>
        <taxon>Fungi</taxon>
        <taxon>Dikarya</taxon>
        <taxon>Basidiomycota</taxon>
        <taxon>Agaricomycotina</taxon>
        <taxon>Agaricomycetes</taxon>
        <taxon>Polyporales</taxon>
        <taxon>Polyporaceae</taxon>
        <taxon>Lentinus</taxon>
    </lineage>
</organism>
<dbReference type="GO" id="GO:0000214">
    <property type="term" value="C:tRNA-intron endonuclease complex"/>
    <property type="evidence" value="ECO:0007669"/>
    <property type="project" value="TreeGrafter"/>
</dbReference>
<sequence length="464" mass="52029">MDDNLELPTATPKPEASQDREEEEQSSGDEDQGPDWTKIPGLNVARPVIPKRGEKDFEPTAQGGSGLQRHVLDRSRSAMLEALKATRTISHKSVSHAIWYPQLKRAHVTVARGIHFSTMGHSVARASAESEGAKKVQKRLELLPEEALYLVERGAMYCWEPTDLPLHHTVHLDDMEGVPMSVQQAYAEMIGADELTLERYEVYAYLRRLGYVVTRTKPPSPEYPVPPPFPSVTRASASIVNRLLNTVTSFLSQFVRIFTGGRDWWRPICFSRWLHYNMSNKSLFKSLRFLPSGYDVPLHVQRAPEAPSTPYQIFYNLYKPSTPFKKTAPPLPDFSVVIVNARTTPMPTIAELTDLFGELPELPPPAPRKRMSFAQQKQASASAPQSKQTAPQGPAIQPWSFRRSLAWIWPLPQTNENAKSPARPTNPFPSLKTGKKMVVVAAVDAGTISFFRFGQGVFTEWPMA</sequence>
<protein>
    <recommendedName>
        <fullName evidence="4">tRNA-splicing endonuclease subunit Sen54 N-terminal domain-containing protein</fullName>
    </recommendedName>
</protein>
<feature type="domain" description="tRNA-splicing endonuclease subunit Sen54 N-terminal" evidence="4">
    <location>
        <begin position="81"/>
        <end position="159"/>
    </location>
</feature>
<accession>A0A371DLN9</accession>
<evidence type="ECO:0000313" key="6">
    <source>
        <dbReference type="Proteomes" id="UP000256964"/>
    </source>
</evidence>
<feature type="region of interest" description="Disordered" evidence="3">
    <location>
        <begin position="366"/>
        <end position="395"/>
    </location>
</feature>
<dbReference type="InterPro" id="IPR024336">
    <property type="entry name" value="tRNA_splic_suSen54_N"/>
</dbReference>